<proteinExistence type="predicted"/>
<name>A0AAW1ZEW5_CULAL</name>
<sequence>MTFIVCLIYLTTLLFWASGESLSDQIHQTPTHLITNAEKTVQLNCSHTIKDYRVILWYQQLKGDTALNLIGYVYYKNPTIESQFTNQFNVTGDGAESSTLNYTLERNLVGSTAMYYCAASKAQ</sequence>
<dbReference type="InterPro" id="IPR013783">
    <property type="entry name" value="Ig-like_fold"/>
</dbReference>
<gene>
    <name evidence="3" type="ORF">ABG768_010083</name>
</gene>
<evidence type="ECO:0000313" key="3">
    <source>
        <dbReference type="EMBL" id="KAK9960002.1"/>
    </source>
</evidence>
<protein>
    <recommendedName>
        <fullName evidence="5">Ig-like domain-containing protein</fullName>
    </recommendedName>
</protein>
<dbReference type="SUPFAM" id="SSF48726">
    <property type="entry name" value="Immunoglobulin"/>
    <property type="match status" value="1"/>
</dbReference>
<dbReference type="PANTHER" id="PTHR23268:SF102">
    <property type="entry name" value="IMMUNOGLOBULIN V-SET DOMAIN-CONTAINING PROTEIN"/>
    <property type="match status" value="1"/>
</dbReference>
<accession>A0AAW1ZEW5</accession>
<comment type="caution">
    <text evidence="3">The sequence shown here is derived from an EMBL/GenBank/DDBJ whole genome shotgun (WGS) entry which is preliminary data.</text>
</comment>
<dbReference type="Proteomes" id="UP001479290">
    <property type="component" value="Unassembled WGS sequence"/>
</dbReference>
<evidence type="ECO:0000313" key="4">
    <source>
        <dbReference type="Proteomes" id="UP001479290"/>
    </source>
</evidence>
<dbReference type="AlphaFoldDB" id="A0AAW1ZEW5"/>
<evidence type="ECO:0000256" key="1">
    <source>
        <dbReference type="ARBA" id="ARBA00022859"/>
    </source>
</evidence>
<dbReference type="GO" id="GO:0007166">
    <property type="term" value="P:cell surface receptor signaling pathway"/>
    <property type="evidence" value="ECO:0007669"/>
    <property type="project" value="TreeGrafter"/>
</dbReference>
<evidence type="ECO:0008006" key="5">
    <source>
        <dbReference type="Google" id="ProtNLM"/>
    </source>
</evidence>
<organism evidence="3 4">
    <name type="scientific">Culter alburnus</name>
    <name type="common">Topmouth culter</name>
    <dbReference type="NCBI Taxonomy" id="194366"/>
    <lineage>
        <taxon>Eukaryota</taxon>
        <taxon>Metazoa</taxon>
        <taxon>Chordata</taxon>
        <taxon>Craniata</taxon>
        <taxon>Vertebrata</taxon>
        <taxon>Euteleostomi</taxon>
        <taxon>Actinopterygii</taxon>
        <taxon>Neopterygii</taxon>
        <taxon>Teleostei</taxon>
        <taxon>Ostariophysi</taxon>
        <taxon>Cypriniformes</taxon>
        <taxon>Xenocyprididae</taxon>
        <taxon>Xenocypridinae</taxon>
        <taxon>Culter</taxon>
    </lineage>
</organism>
<keyword evidence="4" id="KW-1185">Reference proteome</keyword>
<dbReference type="Gene3D" id="2.60.40.10">
    <property type="entry name" value="Immunoglobulins"/>
    <property type="match status" value="1"/>
</dbReference>
<dbReference type="GO" id="GO:0005886">
    <property type="term" value="C:plasma membrane"/>
    <property type="evidence" value="ECO:0007669"/>
    <property type="project" value="TreeGrafter"/>
</dbReference>
<dbReference type="PANTHER" id="PTHR23268">
    <property type="entry name" value="T-CELL RECEPTOR BETA CHAIN"/>
    <property type="match status" value="1"/>
</dbReference>
<dbReference type="GO" id="GO:0002376">
    <property type="term" value="P:immune system process"/>
    <property type="evidence" value="ECO:0007669"/>
    <property type="project" value="UniProtKB-KW"/>
</dbReference>
<dbReference type="InterPro" id="IPR036179">
    <property type="entry name" value="Ig-like_dom_sf"/>
</dbReference>
<evidence type="ECO:0000256" key="2">
    <source>
        <dbReference type="SAM" id="SignalP"/>
    </source>
</evidence>
<reference evidence="3 4" key="1">
    <citation type="submission" date="2024-05" db="EMBL/GenBank/DDBJ databases">
        <title>A high-quality chromosomal-level genome assembly of Topmouth culter (Culter alburnus).</title>
        <authorList>
            <person name="Zhao H."/>
        </authorList>
    </citation>
    <scope>NUCLEOTIDE SEQUENCE [LARGE SCALE GENOMIC DNA]</scope>
    <source>
        <strain evidence="3">CATC2023</strain>
        <tissue evidence="3">Muscle</tissue>
    </source>
</reference>
<feature type="signal peptide" evidence="2">
    <location>
        <begin position="1"/>
        <end position="21"/>
    </location>
</feature>
<feature type="chain" id="PRO_5043542314" description="Ig-like domain-containing protein" evidence="2">
    <location>
        <begin position="22"/>
        <end position="123"/>
    </location>
</feature>
<dbReference type="InterPro" id="IPR050413">
    <property type="entry name" value="TCR_beta_variable"/>
</dbReference>
<keyword evidence="2" id="KW-0732">Signal</keyword>
<keyword evidence="1" id="KW-0391">Immunity</keyword>
<dbReference type="EMBL" id="JAWDJR010000017">
    <property type="protein sequence ID" value="KAK9960002.1"/>
    <property type="molecule type" value="Genomic_DNA"/>
</dbReference>